<dbReference type="CDD" id="cd01949">
    <property type="entry name" value="GGDEF"/>
    <property type="match status" value="1"/>
</dbReference>
<dbReference type="InterPro" id="IPR000160">
    <property type="entry name" value="GGDEF_dom"/>
</dbReference>
<organism evidence="5 6">
    <name type="scientific">Marinomonas phaeophyticola</name>
    <dbReference type="NCBI Taxonomy" id="3004091"/>
    <lineage>
        <taxon>Bacteria</taxon>
        <taxon>Pseudomonadati</taxon>
        <taxon>Pseudomonadota</taxon>
        <taxon>Gammaproteobacteria</taxon>
        <taxon>Oceanospirillales</taxon>
        <taxon>Oceanospirillaceae</taxon>
        <taxon>Marinomonas</taxon>
    </lineage>
</organism>
<protein>
    <submittedName>
        <fullName evidence="5">EAL domain-containing protein</fullName>
    </submittedName>
</protein>
<feature type="signal peptide" evidence="2">
    <location>
        <begin position="1"/>
        <end position="21"/>
    </location>
</feature>
<dbReference type="InterPro" id="IPR029787">
    <property type="entry name" value="Nucleotide_cyclase"/>
</dbReference>
<dbReference type="PANTHER" id="PTHR44757">
    <property type="entry name" value="DIGUANYLATE CYCLASE DGCP"/>
    <property type="match status" value="1"/>
</dbReference>
<keyword evidence="1" id="KW-1133">Transmembrane helix</keyword>
<proteinExistence type="predicted"/>
<gene>
    <name evidence="5" type="ORF">O1D97_08825</name>
</gene>
<keyword evidence="6" id="KW-1185">Reference proteome</keyword>
<dbReference type="PANTHER" id="PTHR44757:SF4">
    <property type="entry name" value="DIGUANYLATE CYCLASE DGCE-RELATED"/>
    <property type="match status" value="1"/>
</dbReference>
<dbReference type="Gene3D" id="3.30.450.20">
    <property type="entry name" value="PAS domain"/>
    <property type="match status" value="1"/>
</dbReference>
<dbReference type="InterPro" id="IPR035919">
    <property type="entry name" value="EAL_sf"/>
</dbReference>
<dbReference type="InterPro" id="IPR000014">
    <property type="entry name" value="PAS"/>
</dbReference>
<evidence type="ECO:0000259" key="4">
    <source>
        <dbReference type="PROSITE" id="PS50887"/>
    </source>
</evidence>
<dbReference type="InterPro" id="IPR035965">
    <property type="entry name" value="PAS-like_dom_sf"/>
</dbReference>
<dbReference type="Pfam" id="PF00990">
    <property type="entry name" value="GGDEF"/>
    <property type="match status" value="1"/>
</dbReference>
<dbReference type="SUPFAM" id="SSF141868">
    <property type="entry name" value="EAL domain-like"/>
    <property type="match status" value="1"/>
</dbReference>
<dbReference type="NCBIfam" id="TIGR00254">
    <property type="entry name" value="GGDEF"/>
    <property type="match status" value="1"/>
</dbReference>
<dbReference type="InterPro" id="IPR052155">
    <property type="entry name" value="Biofilm_reg_signaling"/>
</dbReference>
<dbReference type="RefSeq" id="WP_269124779.1">
    <property type="nucleotide sequence ID" value="NZ_JAPUBN010000013.1"/>
</dbReference>
<feature type="domain" description="GGDEF" evidence="4">
    <location>
        <begin position="531"/>
        <end position="663"/>
    </location>
</feature>
<reference evidence="5" key="1">
    <citation type="submission" date="2022-12" db="EMBL/GenBank/DDBJ databases">
        <title>Marinomonas 15G1-11 sp. nov, isolated from marine algae.</title>
        <authorList>
            <person name="Butt M."/>
            <person name="Choi D.G."/>
            <person name="Kim J.M."/>
            <person name="Lee J.K."/>
            <person name="Baek J.H."/>
            <person name="Jeon C.O."/>
        </authorList>
    </citation>
    <scope>NUCLEOTIDE SEQUENCE</scope>
    <source>
        <strain evidence="5">15G1-11</strain>
    </source>
</reference>
<dbReference type="CDD" id="cd01948">
    <property type="entry name" value="EAL"/>
    <property type="match status" value="1"/>
</dbReference>
<accession>A0ABT4JTM4</accession>
<keyword evidence="1" id="KW-0812">Transmembrane</keyword>
<dbReference type="InterPro" id="IPR001633">
    <property type="entry name" value="EAL_dom"/>
</dbReference>
<dbReference type="Pfam" id="PF00563">
    <property type="entry name" value="EAL"/>
    <property type="match status" value="1"/>
</dbReference>
<keyword evidence="1" id="KW-0472">Membrane</keyword>
<dbReference type="SUPFAM" id="SSF55785">
    <property type="entry name" value="PYP-like sensor domain (PAS domain)"/>
    <property type="match status" value="1"/>
</dbReference>
<dbReference type="PROSITE" id="PS50883">
    <property type="entry name" value="EAL"/>
    <property type="match status" value="1"/>
</dbReference>
<evidence type="ECO:0000313" key="6">
    <source>
        <dbReference type="Proteomes" id="UP001149719"/>
    </source>
</evidence>
<dbReference type="InterPro" id="IPR043128">
    <property type="entry name" value="Rev_trsase/Diguanyl_cyclase"/>
</dbReference>
<feature type="transmembrane region" description="Helical" evidence="1">
    <location>
        <begin position="336"/>
        <end position="358"/>
    </location>
</feature>
<dbReference type="Proteomes" id="UP001149719">
    <property type="component" value="Unassembled WGS sequence"/>
</dbReference>
<comment type="caution">
    <text evidence="5">The sequence shown here is derived from an EMBL/GenBank/DDBJ whole genome shotgun (WGS) entry which is preliminary data.</text>
</comment>
<evidence type="ECO:0000313" key="5">
    <source>
        <dbReference type="EMBL" id="MCZ2721752.1"/>
    </source>
</evidence>
<evidence type="ECO:0000259" key="3">
    <source>
        <dbReference type="PROSITE" id="PS50883"/>
    </source>
</evidence>
<evidence type="ECO:0000256" key="1">
    <source>
        <dbReference type="SAM" id="Phobius"/>
    </source>
</evidence>
<dbReference type="SMART" id="SM00267">
    <property type="entry name" value="GGDEF"/>
    <property type="match status" value="1"/>
</dbReference>
<dbReference type="SMART" id="SM00052">
    <property type="entry name" value="EAL"/>
    <property type="match status" value="1"/>
</dbReference>
<dbReference type="Gene3D" id="3.20.20.450">
    <property type="entry name" value="EAL domain"/>
    <property type="match status" value="1"/>
</dbReference>
<dbReference type="NCBIfam" id="TIGR00229">
    <property type="entry name" value="sensory_box"/>
    <property type="match status" value="1"/>
</dbReference>
<dbReference type="SUPFAM" id="SSF55073">
    <property type="entry name" value="Nucleotide cyclase"/>
    <property type="match status" value="1"/>
</dbReference>
<dbReference type="PROSITE" id="PS50887">
    <property type="entry name" value="GGDEF"/>
    <property type="match status" value="1"/>
</dbReference>
<dbReference type="EMBL" id="JAPUBN010000013">
    <property type="protein sequence ID" value="MCZ2721752.1"/>
    <property type="molecule type" value="Genomic_DNA"/>
</dbReference>
<feature type="domain" description="EAL" evidence="3">
    <location>
        <begin position="674"/>
        <end position="920"/>
    </location>
</feature>
<evidence type="ECO:0000256" key="2">
    <source>
        <dbReference type="SAM" id="SignalP"/>
    </source>
</evidence>
<sequence length="920" mass="104515">MHLPLLALLLITCNLTISAHARDDILIIHSYHNEHIWTGFLKQGFDESFSDYSKTRVFHEFLDAKRFPTNEFKSSFLKYLQNKYSQTKLSVIAVTDDPAMQFIRDNRRHLFPNVPIIFLGINKVSNEILNTKNMTGVFENRDLAKTVIDIKAITELDELIVISDSTSTGKANLEKITSILGSDEAPSKIHVIEDLSVINIHSVLQPFPNNIPIFLIGQLINPQSNNELLSWNYSTEQVSQQTPKPIFTIAITTLDFGATGADELNGIQHAKQASGLIKKVLSKTPINEIEPITKAKSQWFFDDSKLRQYHIEKTILPRDAILLNTDKSFYEEYKSIVWIVGSAFITFILIIILLSEIIRRGVLTRKILQENEQRYKDLASVDANIFWETDTLNNINYVSGDSLLPFNHTPSQMIGKSIRDLVKQKFILDFPLSNYKNAVANQEELENLIFKVKQKNNEVKIFQIKGRPIYDSNQHNFIGYRGICKEITEKHHLTERLTYQASYDSLTNLINRSTFNNKLKQYTQKESQQHEKVFLCFLDLDRFKLVNDTVGHLVGDSMLIEVSNIIKNSLNDNDVLGRLGGDEFGALIFSNSQSEAQTVCEKIIKSISHYKFTWHDRAFDIGVSIGMVEVSGEFNETELLSKADLSCYKAKELGRGRVFIADKHNNDLFNEAAQIGYIANISQAIERNQFFLVKQIISSLQEDGFTQNYYEILLRFNNREGIAISPGLFIPAAEKHGVITLIDQWVITTVLSRYTEFFPDKNTRVSINLSGISLSNKDFIKHIIHLVKSSTIKPQNICFEITETAVISQMARAISFITEMKSYGIQFSLDDFGSGESSFAYLKNLPVDYLKIDGSLITQVASDPIDYAIVKSIHSIAKMMNMKTVAEYVENDEIKAVLKEIGIDYAQGYGIGKPLNCINK</sequence>
<keyword evidence="2" id="KW-0732">Signal</keyword>
<dbReference type="Gene3D" id="3.30.70.270">
    <property type="match status" value="1"/>
</dbReference>
<feature type="chain" id="PRO_5045563884" evidence="2">
    <location>
        <begin position="22"/>
        <end position="920"/>
    </location>
</feature>
<name>A0ABT4JTM4_9GAMM</name>